<dbReference type="Pfam" id="PF05137">
    <property type="entry name" value="PilN"/>
    <property type="match status" value="1"/>
</dbReference>
<evidence type="ECO:0000313" key="2">
    <source>
        <dbReference type="EMBL" id="KKT90023.1"/>
    </source>
</evidence>
<feature type="transmembrane region" description="Helical" evidence="1">
    <location>
        <begin position="27"/>
        <end position="48"/>
    </location>
</feature>
<dbReference type="InterPro" id="IPR007813">
    <property type="entry name" value="PilN"/>
</dbReference>
<dbReference type="EMBL" id="LCKD01000008">
    <property type="protein sequence ID" value="KKT90023.1"/>
    <property type="molecule type" value="Genomic_DNA"/>
</dbReference>
<dbReference type="PATRIC" id="fig|1619026.3.peg.397"/>
<reference evidence="2 3" key="1">
    <citation type="journal article" date="2015" name="Nature">
        <title>rRNA introns, odd ribosomes, and small enigmatic genomes across a large radiation of phyla.</title>
        <authorList>
            <person name="Brown C.T."/>
            <person name="Hug L.A."/>
            <person name="Thomas B.C."/>
            <person name="Sharon I."/>
            <person name="Castelle C.J."/>
            <person name="Singh A."/>
            <person name="Wilkins M.J."/>
            <person name="Williams K.H."/>
            <person name="Banfield J.F."/>
        </authorList>
    </citation>
    <scope>NUCLEOTIDE SEQUENCE [LARGE SCALE GENOMIC DNA]</scope>
</reference>
<keyword evidence="1" id="KW-0472">Membrane</keyword>
<accession>A0A0G1L2I4</accession>
<evidence type="ECO:0000256" key="1">
    <source>
        <dbReference type="SAM" id="Phobius"/>
    </source>
</evidence>
<organism evidence="2 3">
    <name type="scientific">Candidatus Yanofskybacteria bacterium GW2011_GWB1_45_11</name>
    <dbReference type="NCBI Taxonomy" id="1619026"/>
    <lineage>
        <taxon>Bacteria</taxon>
        <taxon>Candidatus Yanofskyibacteriota</taxon>
    </lineage>
</organism>
<sequence>MADVKGLQLLPETRKKIEVVMPGENRWLYSGIIFLILCASIVGGLYFYSSSLSAKIAEIDSQLAAMEGDRDSAFEREVLTLNKQLALISQLAGNHIYWTKSLDKLETLAVDQVQLTSLKMESDGKIALSALAGNYSALARQIASLTASDAVTDIDLGTIKGRTDGKLEFNLSILIDKSRMILNGQSR</sequence>
<gene>
    <name evidence="2" type="ORF">UW90_C0008G0012</name>
</gene>
<dbReference type="AlphaFoldDB" id="A0A0G1L2I4"/>
<dbReference type="Proteomes" id="UP000034368">
    <property type="component" value="Unassembled WGS sequence"/>
</dbReference>
<evidence type="ECO:0008006" key="4">
    <source>
        <dbReference type="Google" id="ProtNLM"/>
    </source>
</evidence>
<comment type="caution">
    <text evidence="2">The sequence shown here is derived from an EMBL/GenBank/DDBJ whole genome shotgun (WGS) entry which is preliminary data.</text>
</comment>
<evidence type="ECO:0000313" key="3">
    <source>
        <dbReference type="Proteomes" id="UP000034368"/>
    </source>
</evidence>
<keyword evidence="1" id="KW-0812">Transmembrane</keyword>
<keyword evidence="1" id="KW-1133">Transmembrane helix</keyword>
<name>A0A0G1L2I4_9BACT</name>
<protein>
    <recommendedName>
        <fullName evidence="4">Fimbrial assembly family protein</fullName>
    </recommendedName>
</protein>
<proteinExistence type="predicted"/>